<gene>
    <name evidence="2" type="ORF">WMSIL1_LOCUS8638</name>
</gene>
<reference evidence="2 3" key="1">
    <citation type="submission" date="2019-07" db="EMBL/GenBank/DDBJ databases">
        <authorList>
            <person name="Jastrzebski P J."/>
            <person name="Paukszto L."/>
            <person name="Jastrzebski P J."/>
        </authorList>
    </citation>
    <scope>NUCLEOTIDE SEQUENCE [LARGE SCALE GENOMIC DNA]</scope>
    <source>
        <strain evidence="2 3">WMS-il1</strain>
    </source>
</reference>
<dbReference type="AlphaFoldDB" id="A0A564YR90"/>
<organism evidence="2 3">
    <name type="scientific">Hymenolepis diminuta</name>
    <name type="common">Rat tapeworm</name>
    <dbReference type="NCBI Taxonomy" id="6216"/>
    <lineage>
        <taxon>Eukaryota</taxon>
        <taxon>Metazoa</taxon>
        <taxon>Spiralia</taxon>
        <taxon>Lophotrochozoa</taxon>
        <taxon>Platyhelminthes</taxon>
        <taxon>Cestoda</taxon>
        <taxon>Eucestoda</taxon>
        <taxon>Cyclophyllidea</taxon>
        <taxon>Hymenolepididae</taxon>
        <taxon>Hymenolepis</taxon>
    </lineage>
</organism>
<feature type="compositionally biased region" description="Polar residues" evidence="1">
    <location>
        <begin position="16"/>
        <end position="47"/>
    </location>
</feature>
<evidence type="ECO:0000313" key="3">
    <source>
        <dbReference type="Proteomes" id="UP000321570"/>
    </source>
</evidence>
<feature type="region of interest" description="Disordered" evidence="1">
    <location>
        <begin position="16"/>
        <end position="57"/>
    </location>
</feature>
<sequence>RAAQFEEELRRFADSLSSINQSAPSRPLDNSTTVEIRGNRSSESGYGSTDLYPTPSHSTSLSVPSIQTLLANLASLRNDLAVSSPILKFLHHLILHVITQSLFIFVS</sequence>
<dbReference type="Proteomes" id="UP000321570">
    <property type="component" value="Unassembled WGS sequence"/>
</dbReference>
<evidence type="ECO:0000313" key="2">
    <source>
        <dbReference type="EMBL" id="VUZ49726.1"/>
    </source>
</evidence>
<proteinExistence type="predicted"/>
<evidence type="ECO:0000256" key="1">
    <source>
        <dbReference type="SAM" id="MobiDB-lite"/>
    </source>
</evidence>
<protein>
    <submittedName>
        <fullName evidence="2">Uncharacterized protein</fullName>
    </submittedName>
</protein>
<accession>A0A564YR90</accession>
<dbReference type="EMBL" id="CABIJS010000333">
    <property type="protein sequence ID" value="VUZ49726.1"/>
    <property type="molecule type" value="Genomic_DNA"/>
</dbReference>
<keyword evidence="3" id="KW-1185">Reference proteome</keyword>
<feature type="non-terminal residue" evidence="2">
    <location>
        <position position="1"/>
    </location>
</feature>
<name>A0A564YR90_HYMDI</name>